<keyword evidence="2" id="KW-0813">Transport</keyword>
<accession>A0A1M5WXK0</accession>
<feature type="domain" description="Tripartite ATP-independent periplasmic transporters DctQ component" evidence="10">
    <location>
        <begin position="27"/>
        <end position="155"/>
    </location>
</feature>
<comment type="subcellular location">
    <subcellularLocation>
        <location evidence="1">Cell inner membrane</location>
        <topology evidence="1">Multi-pass membrane protein</topology>
    </subcellularLocation>
</comment>
<dbReference type="OrthoDB" id="5454104at2"/>
<dbReference type="InterPro" id="IPR055348">
    <property type="entry name" value="DctQ"/>
</dbReference>
<keyword evidence="3" id="KW-1003">Cell membrane</keyword>
<evidence type="ECO:0000256" key="4">
    <source>
        <dbReference type="ARBA" id="ARBA00022519"/>
    </source>
</evidence>
<proteinExistence type="inferred from homology"/>
<dbReference type="GO" id="GO:0005886">
    <property type="term" value="C:plasma membrane"/>
    <property type="evidence" value="ECO:0007669"/>
    <property type="project" value="UniProtKB-SubCell"/>
</dbReference>
<evidence type="ECO:0000259" key="10">
    <source>
        <dbReference type="Pfam" id="PF04290"/>
    </source>
</evidence>
<dbReference type="EMBL" id="FQXS01000015">
    <property type="protein sequence ID" value="SHH92396.1"/>
    <property type="molecule type" value="Genomic_DNA"/>
</dbReference>
<evidence type="ECO:0000256" key="9">
    <source>
        <dbReference type="SAM" id="Phobius"/>
    </source>
</evidence>
<evidence type="ECO:0000256" key="3">
    <source>
        <dbReference type="ARBA" id="ARBA00022475"/>
    </source>
</evidence>
<dbReference type="AlphaFoldDB" id="A0A1M5WXK0"/>
<dbReference type="InterPro" id="IPR007387">
    <property type="entry name" value="TRAP_DctQ"/>
</dbReference>
<dbReference type="Pfam" id="PF04290">
    <property type="entry name" value="DctQ"/>
    <property type="match status" value="1"/>
</dbReference>
<evidence type="ECO:0000256" key="8">
    <source>
        <dbReference type="ARBA" id="ARBA00038436"/>
    </source>
</evidence>
<keyword evidence="7 9" id="KW-0472">Membrane</keyword>
<dbReference type="RefSeq" id="WP_084540647.1">
    <property type="nucleotide sequence ID" value="NZ_FQXS01000015.1"/>
</dbReference>
<feature type="transmembrane region" description="Helical" evidence="9">
    <location>
        <begin position="45"/>
        <end position="66"/>
    </location>
</feature>
<dbReference type="GO" id="GO:0022857">
    <property type="term" value="F:transmembrane transporter activity"/>
    <property type="evidence" value="ECO:0007669"/>
    <property type="project" value="TreeGrafter"/>
</dbReference>
<evidence type="ECO:0000313" key="12">
    <source>
        <dbReference type="Proteomes" id="UP000184139"/>
    </source>
</evidence>
<sequence length="163" mass="18866">MFGKIIRLLDKYFEEVLCAICLATMSSTIMFQVVLRYVFGDAHAWVEEISIIGMIGGVYFGAALAVRNKDHLRIVFVLKSLPKFIRTPTIILADLLWLGFIVFLLVQSIEFMKILFTTHYILPGLGIENRWPYLIIPIALVLMIIRMVQVYVRWITKKDKELI</sequence>
<dbReference type="PANTHER" id="PTHR35011:SF2">
    <property type="entry name" value="2,3-DIKETO-L-GULONATE TRAP TRANSPORTER SMALL PERMEASE PROTEIN YIAM"/>
    <property type="match status" value="1"/>
</dbReference>
<feature type="transmembrane region" description="Helical" evidence="9">
    <location>
        <begin position="12"/>
        <end position="39"/>
    </location>
</feature>
<keyword evidence="6 9" id="KW-1133">Transmembrane helix</keyword>
<reference evidence="11 12" key="1">
    <citation type="submission" date="2016-11" db="EMBL/GenBank/DDBJ databases">
        <authorList>
            <person name="Jaros S."/>
            <person name="Januszkiewicz K."/>
            <person name="Wedrychowicz H."/>
        </authorList>
    </citation>
    <scope>NUCLEOTIDE SEQUENCE [LARGE SCALE GENOMIC DNA]</scope>
    <source>
        <strain evidence="11 12">DSM 9705</strain>
    </source>
</reference>
<dbReference type="Proteomes" id="UP000184139">
    <property type="component" value="Unassembled WGS sequence"/>
</dbReference>
<feature type="transmembrane region" description="Helical" evidence="9">
    <location>
        <begin position="87"/>
        <end position="111"/>
    </location>
</feature>
<evidence type="ECO:0000256" key="2">
    <source>
        <dbReference type="ARBA" id="ARBA00022448"/>
    </source>
</evidence>
<dbReference type="GO" id="GO:0015740">
    <property type="term" value="P:C4-dicarboxylate transport"/>
    <property type="evidence" value="ECO:0007669"/>
    <property type="project" value="TreeGrafter"/>
</dbReference>
<keyword evidence="4" id="KW-0997">Cell inner membrane</keyword>
<protein>
    <submittedName>
        <fullName evidence="11">TRAP-type C4-dicarboxylate transport system, small permease component</fullName>
    </submittedName>
</protein>
<organism evidence="11 12">
    <name type="scientific">Desulfofustis glycolicus DSM 9705</name>
    <dbReference type="NCBI Taxonomy" id="1121409"/>
    <lineage>
        <taxon>Bacteria</taxon>
        <taxon>Pseudomonadati</taxon>
        <taxon>Thermodesulfobacteriota</taxon>
        <taxon>Desulfobulbia</taxon>
        <taxon>Desulfobulbales</taxon>
        <taxon>Desulfocapsaceae</taxon>
        <taxon>Desulfofustis</taxon>
    </lineage>
</organism>
<evidence type="ECO:0000256" key="5">
    <source>
        <dbReference type="ARBA" id="ARBA00022692"/>
    </source>
</evidence>
<comment type="similarity">
    <text evidence="8">Belongs to the TRAP transporter small permease family.</text>
</comment>
<evidence type="ECO:0000256" key="7">
    <source>
        <dbReference type="ARBA" id="ARBA00023136"/>
    </source>
</evidence>
<evidence type="ECO:0000256" key="6">
    <source>
        <dbReference type="ARBA" id="ARBA00022989"/>
    </source>
</evidence>
<keyword evidence="5 9" id="KW-0812">Transmembrane</keyword>
<dbReference type="PANTHER" id="PTHR35011">
    <property type="entry name" value="2,3-DIKETO-L-GULONATE TRAP TRANSPORTER SMALL PERMEASE PROTEIN YIAM"/>
    <property type="match status" value="1"/>
</dbReference>
<evidence type="ECO:0000256" key="1">
    <source>
        <dbReference type="ARBA" id="ARBA00004429"/>
    </source>
</evidence>
<keyword evidence="12" id="KW-1185">Reference proteome</keyword>
<gene>
    <name evidence="11" type="ORF">SAMN02745124_02619</name>
</gene>
<evidence type="ECO:0000313" key="11">
    <source>
        <dbReference type="EMBL" id="SHH92396.1"/>
    </source>
</evidence>
<name>A0A1M5WXK0_9BACT</name>
<feature type="transmembrane region" description="Helical" evidence="9">
    <location>
        <begin position="131"/>
        <end position="152"/>
    </location>
</feature>
<dbReference type="STRING" id="1121409.SAMN02745124_02619"/>